<dbReference type="InterPro" id="IPR002227">
    <property type="entry name" value="Tyrosinase_Cu-bd"/>
</dbReference>
<organism evidence="6">
    <name type="scientific">Puccinia triticina (isolate 1-1 / race 1 (BBBD))</name>
    <name type="common">Brown leaf rust fungus</name>
    <dbReference type="NCBI Taxonomy" id="630390"/>
    <lineage>
        <taxon>Eukaryota</taxon>
        <taxon>Fungi</taxon>
        <taxon>Dikarya</taxon>
        <taxon>Basidiomycota</taxon>
        <taxon>Pucciniomycotina</taxon>
        <taxon>Pucciniomycetes</taxon>
        <taxon>Pucciniales</taxon>
        <taxon>Pucciniaceae</taxon>
        <taxon>Puccinia</taxon>
    </lineage>
</organism>
<evidence type="ECO:0000256" key="2">
    <source>
        <dbReference type="ARBA" id="ARBA00023008"/>
    </source>
</evidence>
<dbReference type="Gene3D" id="1.10.1280.10">
    <property type="entry name" value="Di-copper center containing domain from catechol oxidase"/>
    <property type="match status" value="1"/>
</dbReference>
<evidence type="ECO:0000313" key="6">
    <source>
        <dbReference type="EMBL" id="OAV90762.1"/>
    </source>
</evidence>
<sequence length="303" mass="34011">MVCILNLTILALSLFTLCLGSIHPKRANSTDPAFPSTTKPPAPPPPPAKSTPPSPQAPPAKPASLPDTSTCKSIEVRQEWRTLSHDQQAAYIKSVKCLARLPSKLLGHSYRRCDDFEYVHAILRKKLHNRPLFLPWHRYFTFSYERILQEECGLQGTLPYWDWTLDYKNITQSPVWSSDVEVGFGSNGSFFGPGSDPDGLDAGVVTDGAFARFPIYYPGRMMLQRNFKLKAPFAIPGYYLGSQWYNPNNMEIIASQTNFSSFTIKLEGNYKQADGTILPGPHSIIHSLLGGVRIYLLKQYHVF</sequence>
<dbReference type="Pfam" id="PF00264">
    <property type="entry name" value="Tyrosinase"/>
    <property type="match status" value="1"/>
</dbReference>
<dbReference type="EnsemblFungi" id="PTTG_10000-t43_1">
    <property type="protein sequence ID" value="PTTG_10000-t43_1-p1"/>
    <property type="gene ID" value="PTTG_10000"/>
</dbReference>
<dbReference type="AlphaFoldDB" id="A0A0C4F9W5"/>
<evidence type="ECO:0000256" key="4">
    <source>
        <dbReference type="SAM" id="SignalP"/>
    </source>
</evidence>
<reference evidence="7" key="4">
    <citation type="submission" date="2025-05" db="UniProtKB">
        <authorList>
            <consortium name="EnsemblFungi"/>
        </authorList>
    </citation>
    <scope>IDENTIFICATION</scope>
    <source>
        <strain evidence="7">isolate 1-1 / race 1 (BBBD)</strain>
    </source>
</reference>
<evidence type="ECO:0000259" key="5">
    <source>
        <dbReference type="PROSITE" id="PS00497"/>
    </source>
</evidence>
<feature type="region of interest" description="Disordered" evidence="3">
    <location>
        <begin position="29"/>
        <end position="68"/>
    </location>
</feature>
<dbReference type="VEuPathDB" id="FungiDB:PTTG_10000"/>
<name>A0A0C4F9W5_PUCT1</name>
<feature type="domain" description="Tyrosinase copper-binding" evidence="5">
    <location>
        <begin position="128"/>
        <end position="145"/>
    </location>
</feature>
<evidence type="ECO:0000256" key="1">
    <source>
        <dbReference type="ARBA" id="ARBA00022723"/>
    </source>
</evidence>
<protein>
    <submittedName>
        <fullName evidence="7">Tyrosinase_Cu-bd domain-containing protein</fullName>
    </submittedName>
</protein>
<evidence type="ECO:0000313" key="7">
    <source>
        <dbReference type="EnsemblFungi" id="PTTG_10000-t43_1-p1"/>
    </source>
</evidence>
<dbReference type="Proteomes" id="UP000005240">
    <property type="component" value="Unassembled WGS sequence"/>
</dbReference>
<dbReference type="InterPro" id="IPR050316">
    <property type="entry name" value="Tyrosinase/Hemocyanin"/>
</dbReference>
<dbReference type="PRINTS" id="PR00092">
    <property type="entry name" value="TYROSINASE"/>
</dbReference>
<dbReference type="PANTHER" id="PTHR11474">
    <property type="entry name" value="TYROSINASE FAMILY MEMBER"/>
    <property type="match status" value="1"/>
</dbReference>
<proteinExistence type="predicted"/>
<dbReference type="STRING" id="630390.A0A0C4F9W5"/>
<keyword evidence="8" id="KW-1185">Reference proteome</keyword>
<reference evidence="6" key="1">
    <citation type="submission" date="2009-11" db="EMBL/GenBank/DDBJ databases">
        <authorList>
            <consortium name="The Broad Institute Genome Sequencing Platform"/>
            <person name="Ward D."/>
            <person name="Feldgarden M."/>
            <person name="Earl A."/>
            <person name="Young S.K."/>
            <person name="Zeng Q."/>
            <person name="Koehrsen M."/>
            <person name="Alvarado L."/>
            <person name="Berlin A."/>
            <person name="Bochicchio J."/>
            <person name="Borenstein D."/>
            <person name="Chapman S.B."/>
            <person name="Chen Z."/>
            <person name="Engels R."/>
            <person name="Freedman E."/>
            <person name="Gellesch M."/>
            <person name="Goldberg J."/>
            <person name="Griggs A."/>
            <person name="Gujja S."/>
            <person name="Heilman E."/>
            <person name="Heiman D."/>
            <person name="Hepburn T."/>
            <person name="Howarth C."/>
            <person name="Jen D."/>
            <person name="Larson L."/>
            <person name="Lewis B."/>
            <person name="Mehta T."/>
            <person name="Park D."/>
            <person name="Pearson M."/>
            <person name="Roberts A."/>
            <person name="Saif S."/>
            <person name="Shea T."/>
            <person name="Shenoy N."/>
            <person name="Sisk P."/>
            <person name="Stolte C."/>
            <person name="Sykes S."/>
            <person name="Thomson T."/>
            <person name="Walk T."/>
            <person name="White J."/>
            <person name="Yandava C."/>
            <person name="Izard J."/>
            <person name="Baranova O.V."/>
            <person name="Blanton J.M."/>
            <person name="Tanner A.C."/>
            <person name="Dewhirst F.E."/>
            <person name="Haas B."/>
            <person name="Nusbaum C."/>
            <person name="Birren B."/>
        </authorList>
    </citation>
    <scope>NUCLEOTIDE SEQUENCE [LARGE SCALE GENOMIC DNA]</scope>
    <source>
        <strain evidence="6">1-1 BBBD Race 1</strain>
    </source>
</reference>
<evidence type="ECO:0000256" key="3">
    <source>
        <dbReference type="SAM" id="MobiDB-lite"/>
    </source>
</evidence>
<feature type="chain" id="PRO_5009386326" evidence="4">
    <location>
        <begin position="21"/>
        <end position="303"/>
    </location>
</feature>
<dbReference type="SUPFAM" id="SSF48056">
    <property type="entry name" value="Di-copper centre-containing domain"/>
    <property type="match status" value="1"/>
</dbReference>
<dbReference type="GO" id="GO:0016491">
    <property type="term" value="F:oxidoreductase activity"/>
    <property type="evidence" value="ECO:0007669"/>
    <property type="project" value="InterPro"/>
</dbReference>
<keyword evidence="2" id="KW-0186">Copper</keyword>
<feature type="compositionally biased region" description="Pro residues" evidence="3">
    <location>
        <begin position="38"/>
        <end position="61"/>
    </location>
</feature>
<reference evidence="6" key="2">
    <citation type="submission" date="2016-05" db="EMBL/GenBank/DDBJ databases">
        <title>Comparative analysis highlights variable genome content of wheat rusts and divergence of the mating loci.</title>
        <authorList>
            <person name="Cuomo C.A."/>
            <person name="Bakkeren G."/>
            <person name="Szabo L."/>
            <person name="Khalil H."/>
            <person name="Joly D."/>
            <person name="Goldberg J."/>
            <person name="Young S."/>
            <person name="Zeng Q."/>
            <person name="Fellers J."/>
        </authorList>
    </citation>
    <scope>NUCLEOTIDE SEQUENCE [LARGE SCALE GENOMIC DNA]</scope>
    <source>
        <strain evidence="6">1-1 BBBD Race 1</strain>
    </source>
</reference>
<feature type="signal peptide" evidence="4">
    <location>
        <begin position="1"/>
        <end position="20"/>
    </location>
</feature>
<reference evidence="7 8" key="3">
    <citation type="journal article" date="2017" name="G3 (Bethesda)">
        <title>Comparative analysis highlights variable genome content of wheat rusts and divergence of the mating loci.</title>
        <authorList>
            <person name="Cuomo C.A."/>
            <person name="Bakkeren G."/>
            <person name="Khalil H.B."/>
            <person name="Panwar V."/>
            <person name="Joly D."/>
            <person name="Linning R."/>
            <person name="Sakthikumar S."/>
            <person name="Song X."/>
            <person name="Adiconis X."/>
            <person name="Fan L."/>
            <person name="Goldberg J.M."/>
            <person name="Levin J.Z."/>
            <person name="Young S."/>
            <person name="Zeng Q."/>
            <person name="Anikster Y."/>
            <person name="Bruce M."/>
            <person name="Wang M."/>
            <person name="Yin C."/>
            <person name="McCallum B."/>
            <person name="Szabo L.J."/>
            <person name="Hulbert S."/>
            <person name="Chen X."/>
            <person name="Fellers J.P."/>
        </authorList>
    </citation>
    <scope>NUCLEOTIDE SEQUENCE</scope>
    <source>
        <strain evidence="8">Isolate 1-1 / race 1 (BBBD)</strain>
        <strain evidence="7">isolate 1-1 / race 1 (BBBD)</strain>
    </source>
</reference>
<evidence type="ECO:0000313" key="8">
    <source>
        <dbReference type="Proteomes" id="UP000005240"/>
    </source>
</evidence>
<gene>
    <name evidence="6" type="ORF">PTTG_10000</name>
</gene>
<dbReference type="EMBL" id="ADAS02000094">
    <property type="protein sequence ID" value="OAV90762.1"/>
    <property type="molecule type" value="Genomic_DNA"/>
</dbReference>
<dbReference type="InterPro" id="IPR008922">
    <property type="entry name" value="Di-copper_centre_dom_sf"/>
</dbReference>
<dbReference type="OMA" id="WHRYFTK"/>
<dbReference type="GO" id="GO:0046872">
    <property type="term" value="F:metal ion binding"/>
    <property type="evidence" value="ECO:0007669"/>
    <property type="project" value="UniProtKB-KW"/>
</dbReference>
<keyword evidence="1" id="KW-0479">Metal-binding</keyword>
<dbReference type="OrthoDB" id="6132182at2759"/>
<keyword evidence="4" id="KW-0732">Signal</keyword>
<dbReference type="PROSITE" id="PS00497">
    <property type="entry name" value="TYROSINASE_1"/>
    <property type="match status" value="1"/>
</dbReference>
<dbReference type="PANTHER" id="PTHR11474:SF126">
    <property type="entry name" value="TYROSINASE-LIKE PROTEIN TYR-1-RELATED"/>
    <property type="match status" value="1"/>
</dbReference>
<accession>A0A0C4F9W5</accession>